<evidence type="ECO:0000256" key="4">
    <source>
        <dbReference type="ARBA" id="ARBA00023242"/>
    </source>
</evidence>
<dbReference type="InterPro" id="IPR036388">
    <property type="entry name" value="WH-like_DNA-bd_sf"/>
</dbReference>
<dbReference type="PANTHER" id="PTHR13989:SF16">
    <property type="entry name" value="REPLICATION PROTEIN A2"/>
    <property type="match status" value="1"/>
</dbReference>
<dbReference type="InterPro" id="IPR014892">
    <property type="entry name" value="RPA_C"/>
</dbReference>
<gene>
    <name evidence="6" type="ORF">GYMLUDRAFT_201150</name>
</gene>
<dbReference type="PANTHER" id="PTHR13989">
    <property type="entry name" value="REPLICATION PROTEIN A-RELATED"/>
    <property type="match status" value="1"/>
</dbReference>
<evidence type="ECO:0000256" key="1">
    <source>
        <dbReference type="ARBA" id="ARBA00004123"/>
    </source>
</evidence>
<dbReference type="Gene3D" id="2.40.50.140">
    <property type="entry name" value="Nucleic acid-binding proteins"/>
    <property type="match status" value="1"/>
</dbReference>
<dbReference type="GO" id="GO:0035861">
    <property type="term" value="C:site of double-strand break"/>
    <property type="evidence" value="ECO:0007669"/>
    <property type="project" value="TreeGrafter"/>
</dbReference>
<evidence type="ECO:0000313" key="6">
    <source>
        <dbReference type="EMBL" id="KIK59723.1"/>
    </source>
</evidence>
<dbReference type="GO" id="GO:0003697">
    <property type="term" value="F:single-stranded DNA binding"/>
    <property type="evidence" value="ECO:0007669"/>
    <property type="project" value="TreeGrafter"/>
</dbReference>
<dbReference type="GO" id="GO:0005662">
    <property type="term" value="C:DNA replication factor A complex"/>
    <property type="evidence" value="ECO:0007669"/>
    <property type="project" value="TreeGrafter"/>
</dbReference>
<evidence type="ECO:0000313" key="7">
    <source>
        <dbReference type="Proteomes" id="UP000053593"/>
    </source>
</evidence>
<dbReference type="CDD" id="cd04478">
    <property type="entry name" value="RPA2_DBD_D"/>
    <property type="match status" value="1"/>
</dbReference>
<keyword evidence="7" id="KW-1185">Reference proteome</keyword>
<dbReference type="InterPro" id="IPR012340">
    <property type="entry name" value="NA-bd_OB-fold"/>
</dbReference>
<evidence type="ECO:0000256" key="3">
    <source>
        <dbReference type="ARBA" id="ARBA00023125"/>
    </source>
</evidence>
<organism evidence="6 7">
    <name type="scientific">Collybiopsis luxurians FD-317 M1</name>
    <dbReference type="NCBI Taxonomy" id="944289"/>
    <lineage>
        <taxon>Eukaryota</taxon>
        <taxon>Fungi</taxon>
        <taxon>Dikarya</taxon>
        <taxon>Basidiomycota</taxon>
        <taxon>Agaricomycotina</taxon>
        <taxon>Agaricomycetes</taxon>
        <taxon>Agaricomycetidae</taxon>
        <taxon>Agaricales</taxon>
        <taxon>Marasmiineae</taxon>
        <taxon>Omphalotaceae</taxon>
        <taxon>Collybiopsis</taxon>
        <taxon>Collybiopsis luxurians</taxon>
    </lineage>
</organism>
<dbReference type="GO" id="GO:0000724">
    <property type="term" value="P:double-strand break repair via homologous recombination"/>
    <property type="evidence" value="ECO:0007669"/>
    <property type="project" value="TreeGrafter"/>
</dbReference>
<dbReference type="InterPro" id="IPR036390">
    <property type="entry name" value="WH_DNA-bd_sf"/>
</dbReference>
<reference evidence="6 7" key="1">
    <citation type="submission" date="2014-04" db="EMBL/GenBank/DDBJ databases">
        <title>Evolutionary Origins and Diversification of the Mycorrhizal Mutualists.</title>
        <authorList>
            <consortium name="DOE Joint Genome Institute"/>
            <consortium name="Mycorrhizal Genomics Consortium"/>
            <person name="Kohler A."/>
            <person name="Kuo A."/>
            <person name="Nagy L.G."/>
            <person name="Floudas D."/>
            <person name="Copeland A."/>
            <person name="Barry K.W."/>
            <person name="Cichocki N."/>
            <person name="Veneault-Fourrey C."/>
            <person name="LaButti K."/>
            <person name="Lindquist E.A."/>
            <person name="Lipzen A."/>
            <person name="Lundell T."/>
            <person name="Morin E."/>
            <person name="Murat C."/>
            <person name="Riley R."/>
            <person name="Ohm R."/>
            <person name="Sun H."/>
            <person name="Tunlid A."/>
            <person name="Henrissat B."/>
            <person name="Grigoriev I.V."/>
            <person name="Hibbett D.S."/>
            <person name="Martin F."/>
        </authorList>
    </citation>
    <scope>NUCLEOTIDE SEQUENCE [LARGE SCALE GENOMIC DNA]</scope>
    <source>
        <strain evidence="6 7">FD-317 M1</strain>
    </source>
</reference>
<keyword evidence="3" id="KW-0238">DNA-binding</keyword>
<dbReference type="Proteomes" id="UP000053593">
    <property type="component" value="Unassembled WGS sequence"/>
</dbReference>
<dbReference type="GO" id="GO:0006289">
    <property type="term" value="P:nucleotide-excision repair"/>
    <property type="evidence" value="ECO:0007669"/>
    <property type="project" value="TreeGrafter"/>
</dbReference>
<dbReference type="SUPFAM" id="SSF46785">
    <property type="entry name" value="Winged helix' DNA-binding domain"/>
    <property type="match status" value="1"/>
</dbReference>
<evidence type="ECO:0000259" key="5">
    <source>
        <dbReference type="Pfam" id="PF08784"/>
    </source>
</evidence>
<dbReference type="EMBL" id="KN834778">
    <property type="protein sequence ID" value="KIK59723.1"/>
    <property type="molecule type" value="Genomic_DNA"/>
</dbReference>
<feature type="domain" description="Replication protein A C-terminal" evidence="5">
    <location>
        <begin position="130"/>
        <end position="224"/>
    </location>
</feature>
<dbReference type="GO" id="GO:0006260">
    <property type="term" value="P:DNA replication"/>
    <property type="evidence" value="ECO:0007669"/>
    <property type="project" value="TreeGrafter"/>
</dbReference>
<comment type="subcellular location">
    <subcellularLocation>
        <location evidence="1">Nucleus</location>
    </subcellularLocation>
</comment>
<dbReference type="Pfam" id="PF08784">
    <property type="entry name" value="RPA_C"/>
    <property type="match status" value="1"/>
</dbReference>
<protein>
    <recommendedName>
        <fullName evidence="5">Replication protein A C-terminal domain-containing protein</fullName>
    </recommendedName>
</protein>
<dbReference type="OrthoDB" id="25571at2759"/>
<sequence length="231" mass="24779">MTIAQVFKATQAHTDAEWTLNGHEVGQVRVIGHVVNVSQQATNTVYLVDDGTGKVEARRWREQSSEEDVEKWGNIEVNQVISVTGNMKAFGNKKYVNATSVRLSEDPNETTFHMVEALTITLSIENGSPNGSPAAQKLSGAASAYTVQSSGGANNDMAEYEHLPVIQREIIKAILSQPEADEGGVDVGVISKSVQAVPGVNPNAISDALDALMDAGHIYSTSDDSHFQVSR</sequence>
<keyword evidence="4" id="KW-0539">Nucleus</keyword>
<dbReference type="Gene3D" id="1.10.10.10">
    <property type="entry name" value="Winged helix-like DNA-binding domain superfamily/Winged helix DNA-binding domain"/>
    <property type="match status" value="1"/>
</dbReference>
<evidence type="ECO:0000256" key="2">
    <source>
        <dbReference type="ARBA" id="ARBA00007815"/>
    </source>
</evidence>
<comment type="similarity">
    <text evidence="2">Belongs to the replication factor A protein 2 family.</text>
</comment>
<dbReference type="GO" id="GO:0000781">
    <property type="term" value="C:chromosome, telomeric region"/>
    <property type="evidence" value="ECO:0007669"/>
    <property type="project" value="TreeGrafter"/>
</dbReference>
<dbReference type="InterPro" id="IPR040260">
    <property type="entry name" value="RFA2-like"/>
</dbReference>
<dbReference type="SUPFAM" id="SSF50249">
    <property type="entry name" value="Nucleic acid-binding proteins"/>
    <property type="match status" value="1"/>
</dbReference>
<proteinExistence type="inferred from homology"/>
<dbReference type="AlphaFoldDB" id="A0A0D0CUY9"/>
<accession>A0A0D0CUY9</accession>
<name>A0A0D0CUY9_9AGAR</name>
<dbReference type="HOGENOM" id="CLU_051033_0_1_1"/>